<evidence type="ECO:0000313" key="1">
    <source>
        <dbReference type="EMBL" id="KUG23231.1"/>
    </source>
</evidence>
<comment type="caution">
    <text evidence="1">The sequence shown here is derived from an EMBL/GenBank/DDBJ whole genome shotgun (WGS) entry which is preliminary data.</text>
</comment>
<reference evidence="1" key="1">
    <citation type="journal article" date="2015" name="Proc. Natl. Acad. Sci. U.S.A.">
        <title>Networks of energetic and metabolic interactions define dynamics in microbial communities.</title>
        <authorList>
            <person name="Embree M."/>
            <person name="Liu J.K."/>
            <person name="Al-Bassam M.M."/>
            <person name="Zengler K."/>
        </authorList>
    </citation>
    <scope>NUCLEOTIDE SEQUENCE</scope>
</reference>
<gene>
    <name evidence="1" type="ORF">ASZ90_006991</name>
</gene>
<dbReference type="SUPFAM" id="SSF53474">
    <property type="entry name" value="alpha/beta-Hydrolases"/>
    <property type="match status" value="1"/>
</dbReference>
<dbReference type="EMBL" id="LNQE01000915">
    <property type="protein sequence ID" value="KUG23231.1"/>
    <property type="molecule type" value="Genomic_DNA"/>
</dbReference>
<accession>A0A0W8FQM3</accession>
<protein>
    <recommendedName>
        <fullName evidence="2">Abhydrolase domain-containing 18</fullName>
    </recommendedName>
</protein>
<dbReference type="Gene3D" id="3.40.50.1820">
    <property type="entry name" value="alpha/beta hydrolase"/>
    <property type="match status" value="1"/>
</dbReference>
<organism evidence="1">
    <name type="scientific">hydrocarbon metagenome</name>
    <dbReference type="NCBI Taxonomy" id="938273"/>
    <lineage>
        <taxon>unclassified sequences</taxon>
        <taxon>metagenomes</taxon>
        <taxon>ecological metagenomes</taxon>
    </lineage>
</organism>
<evidence type="ECO:0008006" key="2">
    <source>
        <dbReference type="Google" id="ProtNLM"/>
    </source>
</evidence>
<dbReference type="AlphaFoldDB" id="A0A0W8FQM3"/>
<proteinExistence type="predicted"/>
<dbReference type="InterPro" id="IPR029058">
    <property type="entry name" value="AB_hydrolase_fold"/>
</dbReference>
<sequence>MNSRTDLNNGLQERILDSLGSFVDVLFITASKLADHLRPGRTITREVYEQQIDYYIDNGYVDNPESFFTFPAKAPAYEVLERKPYHDGEYQLISYQSGYTTKNPLIREYYDSFSVNKKGYLVRWTHGDSNRKTVICHHGYMLGEPRQAKKMFRITNLYAKGLDVVLFIAPFHWKRQAGPFRQKGIYLQPDDVVMTCEAVGQTIYDLYSSFLILSELGTQEIGLIGASLGGHTAALFVSLTTIASFAAMMVPAIKFTDPMDPDHARLPFPVDDQLRKKMWCIWELHSPFHFSPKLPPEKLLVVASRGDLLCPFEHARLLCEKWTIKNRCFLTGGHWLIFNRSERGRAWYNFLADMGFINSEK</sequence>
<name>A0A0W8FQM3_9ZZZZ</name>